<gene>
    <name evidence="1" type="ORF">KZ820_12240</name>
</gene>
<evidence type="ECO:0000313" key="1">
    <source>
        <dbReference type="EMBL" id="MBW6531505.1"/>
    </source>
</evidence>
<protein>
    <submittedName>
        <fullName evidence="1">Uncharacterized protein</fullName>
    </submittedName>
</protein>
<proteinExistence type="predicted"/>
<reference evidence="1 2" key="1">
    <citation type="submission" date="2021-07" db="EMBL/GenBank/DDBJ databases">
        <title>Sphingomonas sp.</title>
        <authorList>
            <person name="Feng G."/>
            <person name="Li J."/>
            <person name="Pan M."/>
        </authorList>
    </citation>
    <scope>NUCLEOTIDE SEQUENCE [LARGE SCALE GENOMIC DNA]</scope>
    <source>
        <strain evidence="1 2">RRHST34</strain>
    </source>
</reference>
<evidence type="ECO:0000313" key="2">
    <source>
        <dbReference type="Proteomes" id="UP000759103"/>
    </source>
</evidence>
<dbReference type="EMBL" id="JAHXZN010000003">
    <property type="protein sequence ID" value="MBW6531505.1"/>
    <property type="molecule type" value="Genomic_DNA"/>
</dbReference>
<organism evidence="1 2">
    <name type="scientific">Sphingomonas citri</name>
    <dbReference type="NCBI Taxonomy" id="2862499"/>
    <lineage>
        <taxon>Bacteria</taxon>
        <taxon>Pseudomonadati</taxon>
        <taxon>Pseudomonadota</taxon>
        <taxon>Alphaproteobacteria</taxon>
        <taxon>Sphingomonadales</taxon>
        <taxon>Sphingomonadaceae</taxon>
        <taxon>Sphingomonas</taxon>
    </lineage>
</organism>
<dbReference type="Proteomes" id="UP000759103">
    <property type="component" value="Unassembled WGS sequence"/>
</dbReference>
<accession>A0ABS7BPH2</accession>
<name>A0ABS7BPH2_9SPHN</name>
<comment type="caution">
    <text evidence="1">The sequence shown here is derived from an EMBL/GenBank/DDBJ whole genome shotgun (WGS) entry which is preliminary data.</text>
</comment>
<keyword evidence="2" id="KW-1185">Reference proteome</keyword>
<sequence length="51" mass="5803">MALLTQRDLNVLGQGFRQSYRVHGTEGFEDLLAELDDIEPIEVAQERSGER</sequence>